<dbReference type="Gene3D" id="3.30.750.24">
    <property type="entry name" value="STAS domain"/>
    <property type="match status" value="1"/>
</dbReference>
<reference evidence="7 8" key="1">
    <citation type="submission" date="2021-05" db="EMBL/GenBank/DDBJ databases">
        <title>Roseococcus sp. XZZS9, whole genome shotgun sequencing project.</title>
        <authorList>
            <person name="Zhao G."/>
            <person name="Shen L."/>
        </authorList>
    </citation>
    <scope>NUCLEOTIDE SEQUENCE [LARGE SCALE GENOMIC DNA]</scope>
    <source>
        <strain evidence="7 8">XZZS9</strain>
    </source>
</reference>
<evidence type="ECO:0000256" key="5">
    <source>
        <dbReference type="SAM" id="Phobius"/>
    </source>
</evidence>
<dbReference type="InterPro" id="IPR002645">
    <property type="entry name" value="STAS_dom"/>
</dbReference>
<dbReference type="CDD" id="cd07042">
    <property type="entry name" value="STAS_SulP_like_sulfate_transporter"/>
    <property type="match status" value="1"/>
</dbReference>
<evidence type="ECO:0000256" key="2">
    <source>
        <dbReference type="ARBA" id="ARBA00022692"/>
    </source>
</evidence>
<dbReference type="PROSITE" id="PS50801">
    <property type="entry name" value="STAS"/>
    <property type="match status" value="1"/>
</dbReference>
<keyword evidence="2 5" id="KW-0812">Transmembrane</keyword>
<dbReference type="PANTHER" id="PTHR11814">
    <property type="entry name" value="SULFATE TRANSPORTER"/>
    <property type="match status" value="1"/>
</dbReference>
<feature type="transmembrane region" description="Helical" evidence="5">
    <location>
        <begin position="349"/>
        <end position="367"/>
    </location>
</feature>
<protein>
    <submittedName>
        <fullName evidence="7">SulP family inorganic anion transporter</fullName>
    </submittedName>
</protein>
<comment type="caution">
    <text evidence="7">The sequence shown here is derived from an EMBL/GenBank/DDBJ whole genome shotgun (WGS) entry which is preliminary data.</text>
</comment>
<sequence>MKLNSLSWLGDVSARTLRADLVAGLMLAAYMVPAALADAALVGLPPQAGLNACIFAGLVFWLFSGPGRTVVTVTTGLSLLLGQTVGEISGGDPARHAALIATATLWAAVFAGAAWALGAGALARFVPETVMIGFKAGLALHLAAAQLPKLLGFRGHGEDFFDRITHLLTHLGDTQPWAFLLGLAALALLLTGKALAPKVPMALLVIVLGIGLGALLDVGAHGVAVVGEVPQGLPMPGLPSVSREEVRAMLPIGLACFLLAIVETSAIGRMFARRDGRRHEAGRDMLALAAANLAAGLGRGFAVGGGGSQSVVNDGAGARTPLSGLFGALTLVVVALFLTGLLAPLPQPVLAAIVLAAVTGLVDVAAFRRAWRFRRSEGMVAIASLAGVLAAGLLQGVLLGAALSLVLILRAALAPQVVELGQLPEGPIVDRSRYPEASPWPEAVVIACRSAILYMNAEHVLDAVVARMAGLPVSGGRVVLAMGGVNRIDLAGAEMMIELQEMLHAGGRKLVLAELRDGVARTLMDAGFSEEAAELSPHRSIEDALAE</sequence>
<dbReference type="InterPro" id="IPR001902">
    <property type="entry name" value="SLC26A/SulP_fam"/>
</dbReference>
<dbReference type="InterPro" id="IPR036513">
    <property type="entry name" value="STAS_dom_sf"/>
</dbReference>
<comment type="subcellular location">
    <subcellularLocation>
        <location evidence="1">Membrane</location>
        <topology evidence="1">Multi-pass membrane protein</topology>
    </subcellularLocation>
</comment>
<feature type="transmembrane region" description="Helical" evidence="5">
    <location>
        <begin position="177"/>
        <end position="196"/>
    </location>
</feature>
<feature type="transmembrane region" description="Helical" evidence="5">
    <location>
        <begin position="21"/>
        <end position="42"/>
    </location>
</feature>
<dbReference type="InterPro" id="IPR011547">
    <property type="entry name" value="SLC26A/SulP_dom"/>
</dbReference>
<feature type="transmembrane region" description="Helical" evidence="5">
    <location>
        <begin position="97"/>
        <end position="117"/>
    </location>
</feature>
<organism evidence="7 8">
    <name type="scientific">Roseococcus pinisoli</name>
    <dbReference type="NCBI Taxonomy" id="2835040"/>
    <lineage>
        <taxon>Bacteria</taxon>
        <taxon>Pseudomonadati</taxon>
        <taxon>Pseudomonadota</taxon>
        <taxon>Alphaproteobacteria</taxon>
        <taxon>Acetobacterales</taxon>
        <taxon>Roseomonadaceae</taxon>
        <taxon>Roseococcus</taxon>
    </lineage>
</organism>
<feature type="transmembrane region" description="Helical" evidence="5">
    <location>
        <begin position="48"/>
        <end position="64"/>
    </location>
</feature>
<name>A0ABS5QGZ3_9PROT</name>
<feature type="transmembrane region" description="Helical" evidence="5">
    <location>
        <begin position="379"/>
        <end position="409"/>
    </location>
</feature>
<keyword evidence="4 5" id="KW-0472">Membrane</keyword>
<keyword evidence="3 5" id="KW-1133">Transmembrane helix</keyword>
<dbReference type="RefSeq" id="WP_213670937.1">
    <property type="nucleotide sequence ID" value="NZ_JAHCDA010000003.1"/>
</dbReference>
<feature type="transmembrane region" description="Helical" evidence="5">
    <location>
        <begin position="322"/>
        <end position="343"/>
    </location>
</feature>
<keyword evidence="8" id="KW-1185">Reference proteome</keyword>
<evidence type="ECO:0000256" key="1">
    <source>
        <dbReference type="ARBA" id="ARBA00004141"/>
    </source>
</evidence>
<dbReference type="SUPFAM" id="SSF52091">
    <property type="entry name" value="SpoIIaa-like"/>
    <property type="match status" value="1"/>
</dbReference>
<evidence type="ECO:0000256" key="3">
    <source>
        <dbReference type="ARBA" id="ARBA00022989"/>
    </source>
</evidence>
<dbReference type="Pfam" id="PF00916">
    <property type="entry name" value="Sulfate_transp"/>
    <property type="match status" value="1"/>
</dbReference>
<evidence type="ECO:0000256" key="4">
    <source>
        <dbReference type="ARBA" id="ARBA00023136"/>
    </source>
</evidence>
<proteinExistence type="predicted"/>
<feature type="transmembrane region" description="Helical" evidence="5">
    <location>
        <begin position="246"/>
        <end position="268"/>
    </location>
</feature>
<dbReference type="Proteomes" id="UP000766336">
    <property type="component" value="Unassembled WGS sequence"/>
</dbReference>
<dbReference type="Pfam" id="PF01740">
    <property type="entry name" value="STAS"/>
    <property type="match status" value="1"/>
</dbReference>
<evidence type="ECO:0000313" key="8">
    <source>
        <dbReference type="Proteomes" id="UP000766336"/>
    </source>
</evidence>
<gene>
    <name evidence="7" type="ORF">KHU32_14840</name>
</gene>
<evidence type="ECO:0000259" key="6">
    <source>
        <dbReference type="PROSITE" id="PS50801"/>
    </source>
</evidence>
<dbReference type="EMBL" id="JAHCDA010000003">
    <property type="protein sequence ID" value="MBS7812225.1"/>
    <property type="molecule type" value="Genomic_DNA"/>
</dbReference>
<accession>A0ABS5QGZ3</accession>
<feature type="transmembrane region" description="Helical" evidence="5">
    <location>
        <begin position="203"/>
        <end position="226"/>
    </location>
</feature>
<feature type="domain" description="STAS" evidence="6">
    <location>
        <begin position="433"/>
        <end position="547"/>
    </location>
</feature>
<evidence type="ECO:0000313" key="7">
    <source>
        <dbReference type="EMBL" id="MBS7812225.1"/>
    </source>
</evidence>